<reference evidence="1" key="1">
    <citation type="submission" date="2025-08" db="UniProtKB">
        <authorList>
            <consortium name="Ensembl"/>
        </authorList>
    </citation>
    <scope>IDENTIFICATION</scope>
</reference>
<name>A0A8C1Z1Z4_CYPCA</name>
<dbReference type="Proteomes" id="UP000694700">
    <property type="component" value="Unplaced"/>
</dbReference>
<sequence length="42" mass="4672">MTRHVGALMDRWKGRVALTGASHGMKVVGCARNVEQIEVIHR</sequence>
<dbReference type="AlphaFoldDB" id="A0A8C1Z1Z4"/>
<protein>
    <submittedName>
        <fullName evidence="1">Uncharacterized protein</fullName>
    </submittedName>
</protein>
<accession>A0A8C1Z1Z4</accession>
<organism evidence="1 2">
    <name type="scientific">Cyprinus carpio</name>
    <name type="common">Common carp</name>
    <dbReference type="NCBI Taxonomy" id="7962"/>
    <lineage>
        <taxon>Eukaryota</taxon>
        <taxon>Metazoa</taxon>
        <taxon>Chordata</taxon>
        <taxon>Craniata</taxon>
        <taxon>Vertebrata</taxon>
        <taxon>Euteleostomi</taxon>
        <taxon>Actinopterygii</taxon>
        <taxon>Neopterygii</taxon>
        <taxon>Teleostei</taxon>
        <taxon>Ostariophysi</taxon>
        <taxon>Cypriniformes</taxon>
        <taxon>Cyprinidae</taxon>
        <taxon>Cyprininae</taxon>
        <taxon>Cyprinus</taxon>
    </lineage>
</organism>
<proteinExistence type="predicted"/>
<dbReference type="Ensembl" id="ENSCCRT00015048873.1">
    <property type="protein sequence ID" value="ENSCCRP00015047291.1"/>
    <property type="gene ID" value="ENSCCRG00015019557.1"/>
</dbReference>
<evidence type="ECO:0000313" key="1">
    <source>
        <dbReference type="Ensembl" id="ENSCCRP00015047291.1"/>
    </source>
</evidence>
<evidence type="ECO:0000313" key="2">
    <source>
        <dbReference type="Proteomes" id="UP000694700"/>
    </source>
</evidence>